<accession>A0ABX1VDY8</accession>
<dbReference type="EMBL" id="WTPX01000038">
    <property type="protein sequence ID" value="NNJ25487.1"/>
    <property type="molecule type" value="Genomic_DNA"/>
</dbReference>
<evidence type="ECO:0000256" key="1">
    <source>
        <dbReference type="SAM" id="Phobius"/>
    </source>
</evidence>
<organism evidence="2 3">
    <name type="scientific">Alienimonas chondri</name>
    <dbReference type="NCBI Taxonomy" id="2681879"/>
    <lineage>
        <taxon>Bacteria</taxon>
        <taxon>Pseudomonadati</taxon>
        <taxon>Planctomycetota</taxon>
        <taxon>Planctomycetia</taxon>
        <taxon>Planctomycetales</taxon>
        <taxon>Planctomycetaceae</taxon>
        <taxon>Alienimonas</taxon>
    </lineage>
</organism>
<name>A0ABX1VDY8_9PLAN</name>
<evidence type="ECO:0000313" key="2">
    <source>
        <dbReference type="EMBL" id="NNJ25487.1"/>
    </source>
</evidence>
<dbReference type="RefSeq" id="WP_171185557.1">
    <property type="nucleotide sequence ID" value="NZ_WTPX01000038.1"/>
</dbReference>
<keyword evidence="1" id="KW-1133">Transmembrane helix</keyword>
<reference evidence="2 3" key="1">
    <citation type="journal article" date="2020" name="Syst. Appl. Microbiol.">
        <title>Alienimonas chondri sp. nov., a novel planctomycete isolated from the biofilm of the red alga Chondrus crispus.</title>
        <authorList>
            <person name="Vitorino I."/>
            <person name="Albuquerque L."/>
            <person name="Wiegand S."/>
            <person name="Kallscheuer N."/>
            <person name="da Costa M.S."/>
            <person name="Lobo-da-Cunha A."/>
            <person name="Jogler C."/>
            <person name="Lage O.M."/>
        </authorList>
    </citation>
    <scope>NUCLEOTIDE SEQUENCE [LARGE SCALE GENOMIC DNA]</scope>
    <source>
        <strain evidence="2 3">LzC2</strain>
    </source>
</reference>
<keyword evidence="1" id="KW-0812">Transmembrane</keyword>
<protein>
    <submittedName>
        <fullName evidence="2">Uncharacterized protein</fullName>
    </submittedName>
</protein>
<feature type="transmembrane region" description="Helical" evidence="1">
    <location>
        <begin position="74"/>
        <end position="95"/>
    </location>
</feature>
<keyword evidence="3" id="KW-1185">Reference proteome</keyword>
<gene>
    <name evidence="2" type="ORF">LzC2_15570</name>
</gene>
<evidence type="ECO:0000313" key="3">
    <source>
        <dbReference type="Proteomes" id="UP000609651"/>
    </source>
</evidence>
<keyword evidence="1" id="KW-0472">Membrane</keyword>
<feature type="transmembrane region" description="Helical" evidence="1">
    <location>
        <begin position="42"/>
        <end position="62"/>
    </location>
</feature>
<sequence length="233" mass="25022">MSPDVLTLESTGSSVSSGTFDAELLGEGPDAGAKLTGSNSGCGMGCGLIAIVIVTGALTFGASQVFPEFGWPDWTLGLILVPGAATFLAVLGYGLMLRWAVHPGEAAISPWPLRPGMTGEVRFAQRLKKGLALNELRAELTCTEVARYRVGTNTRTERNERYRISLPPVTFDSKGGRYEPARQAVTAVWEITIPADAPPSLDTHNSDVNWELAVTLDIDRHPDARTNFPLRVL</sequence>
<proteinExistence type="predicted"/>
<comment type="caution">
    <text evidence="2">The sequence shown here is derived from an EMBL/GenBank/DDBJ whole genome shotgun (WGS) entry which is preliminary data.</text>
</comment>
<dbReference type="Proteomes" id="UP000609651">
    <property type="component" value="Unassembled WGS sequence"/>
</dbReference>